<feature type="transmembrane region" description="Helical" evidence="3">
    <location>
        <begin position="644"/>
        <end position="672"/>
    </location>
</feature>
<keyword evidence="3" id="KW-0812">Transmembrane</keyword>
<dbReference type="Gene3D" id="1.10.1370.30">
    <property type="match status" value="1"/>
</dbReference>
<dbReference type="Proteomes" id="UP000284543">
    <property type="component" value="Unassembled WGS sequence"/>
</dbReference>
<feature type="chain" id="PRO_5019257003" evidence="4">
    <location>
        <begin position="32"/>
        <end position="678"/>
    </location>
</feature>
<dbReference type="SUPFAM" id="SSF55486">
    <property type="entry name" value="Metalloproteases ('zincins'), catalytic domain"/>
    <property type="match status" value="1"/>
</dbReference>
<feature type="coiled-coil region" evidence="1">
    <location>
        <begin position="177"/>
        <end position="204"/>
    </location>
</feature>
<reference evidence="5 6" key="1">
    <citation type="submission" date="2018-08" db="EMBL/GenBank/DDBJ databases">
        <title>A genome reference for cultivated species of the human gut microbiota.</title>
        <authorList>
            <person name="Zou Y."/>
            <person name="Xue W."/>
            <person name="Luo G."/>
        </authorList>
    </citation>
    <scope>NUCLEOTIDE SEQUENCE [LARGE SCALE GENOMIC DNA]</scope>
    <source>
        <strain evidence="5 6">AF14-18</strain>
    </source>
</reference>
<name>A0A412Z091_9FIRM</name>
<dbReference type="PROSITE" id="PS51257">
    <property type="entry name" value="PROKAR_LIPOPROTEIN"/>
    <property type="match status" value="1"/>
</dbReference>
<dbReference type="RefSeq" id="WP_002572835.1">
    <property type="nucleotide sequence ID" value="NZ_CAUHGS010000007.1"/>
</dbReference>
<evidence type="ECO:0000256" key="1">
    <source>
        <dbReference type="SAM" id="Coils"/>
    </source>
</evidence>
<organism evidence="5 6">
    <name type="scientific">Enterocloster bolteae</name>
    <dbReference type="NCBI Taxonomy" id="208479"/>
    <lineage>
        <taxon>Bacteria</taxon>
        <taxon>Bacillati</taxon>
        <taxon>Bacillota</taxon>
        <taxon>Clostridia</taxon>
        <taxon>Lachnospirales</taxon>
        <taxon>Lachnospiraceae</taxon>
        <taxon>Enterocloster</taxon>
    </lineage>
</organism>
<dbReference type="AlphaFoldDB" id="A0A412Z091"/>
<keyword evidence="3" id="KW-0472">Membrane</keyword>
<gene>
    <name evidence="5" type="ORF">DWW02_21045</name>
</gene>
<keyword evidence="4" id="KW-0732">Signal</keyword>
<keyword evidence="1" id="KW-0175">Coiled coil</keyword>
<feature type="compositionally biased region" description="Acidic residues" evidence="2">
    <location>
        <begin position="601"/>
        <end position="610"/>
    </location>
</feature>
<accession>A0A412Z091</accession>
<evidence type="ECO:0000256" key="4">
    <source>
        <dbReference type="SAM" id="SignalP"/>
    </source>
</evidence>
<feature type="region of interest" description="Disordered" evidence="2">
    <location>
        <begin position="601"/>
        <end position="635"/>
    </location>
</feature>
<keyword evidence="3" id="KW-1133">Transmembrane helix</keyword>
<comment type="caution">
    <text evidence="5">The sequence shown here is derived from an EMBL/GenBank/DDBJ whole genome shotgun (WGS) entry which is preliminary data.</text>
</comment>
<evidence type="ECO:0000256" key="2">
    <source>
        <dbReference type="SAM" id="MobiDB-lite"/>
    </source>
</evidence>
<evidence type="ECO:0000256" key="3">
    <source>
        <dbReference type="SAM" id="Phobius"/>
    </source>
</evidence>
<feature type="signal peptide" evidence="4">
    <location>
        <begin position="1"/>
        <end position="31"/>
    </location>
</feature>
<evidence type="ECO:0000313" key="5">
    <source>
        <dbReference type="EMBL" id="RGV73334.1"/>
    </source>
</evidence>
<protein>
    <submittedName>
        <fullName evidence="5">Oligoendopeptidase</fullName>
    </submittedName>
</protein>
<sequence>MKNEMWKRSLRRGAALVLALVMSLTITSCSASQGSLTARERAREPEYVSKAGGKVHEAVPYSRRPYEHYDPAAMEQAMADFEQACASQGREEEVLRLYDAIVDEYDRLATLTYMAQLNYDRDVSDEQAAAEQAYTTDVYSEMGDKAAACLKKGMNSSYKELLTDKMGIEYAPYIEYYRENSGELTELNRREQELLREYDKLAAGDFTVELEGGQWSYSRLEREPDLDDGQYAEIEDALVREKNRVLGSKFRELVQVRRRTAELKGYDNYARYSFEAVYGRDYTLQDAEGLCSDVKTRIVPLNNDIWYMDVAQESYDSLDLVEESSAQDILAGVGRAVGSVNPELGEIFRYMQDNELYDIQSGEDGQDRMDNNYTVGLPSYGDAFIFINRNHTFTDYQSLIHEFGHFSSYYYNSVPELFQGYSVDVCEVQSQGLEMLVNQYAGDMFGEGAEAFEFETVTDMLYVIIMSCMLQEFEEAVYMDPDMSLEDMNRTFKEIQDSYHGWYFDVYDEGVCYDWVDVSHLFYSPLYYMGYGTSALSALDLWTMSRRDWDGAVDTYMGLLNEGLDAPYRDTMYRCGLRDVFDSGELEALAGDVRRIQGLEQDGEGAEDPSQENPPQDIPSQEDPDQAGTNSEGSSGSGLRAAGFLVLAGICVILVFQVMILCTGFVIIWLLVRKKREE</sequence>
<proteinExistence type="predicted"/>
<evidence type="ECO:0000313" key="6">
    <source>
        <dbReference type="Proteomes" id="UP000284543"/>
    </source>
</evidence>
<dbReference type="EMBL" id="QRZM01000010">
    <property type="protein sequence ID" value="RGV73334.1"/>
    <property type="molecule type" value="Genomic_DNA"/>
</dbReference>